<keyword evidence="1 3" id="KW-0863">Zinc-finger</keyword>
<reference evidence="6" key="1">
    <citation type="submission" date="2019-08" db="EMBL/GenBank/DDBJ databases">
        <title>The genome of the North American firefly Photinus pyralis.</title>
        <authorList>
            <consortium name="Photinus pyralis genome working group"/>
            <person name="Fallon T.R."/>
            <person name="Sander Lower S.E."/>
            <person name="Weng J.-K."/>
        </authorList>
    </citation>
    <scope>NUCLEOTIDE SEQUENCE</scope>
    <source>
        <strain evidence="6">TRF0915ILg1</strain>
        <tissue evidence="6">Whole body</tissue>
    </source>
</reference>
<feature type="transmembrane region" description="Helical" evidence="4">
    <location>
        <begin position="14"/>
        <end position="32"/>
    </location>
</feature>
<dbReference type="SUPFAM" id="SSF57850">
    <property type="entry name" value="RING/U-box"/>
    <property type="match status" value="1"/>
</dbReference>
<dbReference type="Pfam" id="PF13639">
    <property type="entry name" value="zf-RING_2"/>
    <property type="match status" value="1"/>
</dbReference>
<dbReference type="GO" id="GO:0008270">
    <property type="term" value="F:zinc ion binding"/>
    <property type="evidence" value="ECO:0007669"/>
    <property type="project" value="UniProtKB-KW"/>
</dbReference>
<dbReference type="InterPro" id="IPR013083">
    <property type="entry name" value="Znf_RING/FYVE/PHD"/>
</dbReference>
<dbReference type="PANTHER" id="PTHR22765">
    <property type="entry name" value="RING FINGER AND PROTEASE ASSOCIATED DOMAIN-CONTAINING"/>
    <property type="match status" value="1"/>
</dbReference>
<dbReference type="InterPro" id="IPR001841">
    <property type="entry name" value="Znf_RING"/>
</dbReference>
<evidence type="ECO:0000313" key="6">
    <source>
        <dbReference type="EMBL" id="KAF2894972.1"/>
    </source>
</evidence>
<keyword evidence="4" id="KW-1133">Transmembrane helix</keyword>
<dbReference type="Gene3D" id="3.30.40.10">
    <property type="entry name" value="Zinc/RING finger domain, C3HC4 (zinc finger)"/>
    <property type="match status" value="1"/>
</dbReference>
<keyword evidence="4" id="KW-0472">Membrane</keyword>
<dbReference type="InterPro" id="IPR051826">
    <property type="entry name" value="E3_ubiquitin-ligase_domain"/>
</dbReference>
<feature type="domain" description="RING-type" evidence="5">
    <location>
        <begin position="62"/>
        <end position="100"/>
    </location>
</feature>
<proteinExistence type="predicted"/>
<dbReference type="PROSITE" id="PS50089">
    <property type="entry name" value="ZF_RING_2"/>
    <property type="match status" value="1"/>
</dbReference>
<dbReference type="OrthoDB" id="6655791at2759"/>
<evidence type="ECO:0000256" key="3">
    <source>
        <dbReference type="PROSITE-ProRule" id="PRU00175"/>
    </source>
</evidence>
<keyword evidence="2" id="KW-0862">Zinc</keyword>
<dbReference type="GO" id="GO:0061630">
    <property type="term" value="F:ubiquitin protein ligase activity"/>
    <property type="evidence" value="ECO:0007669"/>
    <property type="project" value="TreeGrafter"/>
</dbReference>
<dbReference type="AlphaFoldDB" id="A0A8K0GAR0"/>
<sequence>MSQNKKTESAWETGLKWAVAAAVVGTAGYVAYKAGEMNANRSHALEETSCSSGRPCDDPEKCVVCWDSITPLRRLNCGHVFHHNCISSWLYEKSTCPLCRQKQ</sequence>
<keyword evidence="7" id="KW-1185">Reference proteome</keyword>
<gene>
    <name evidence="6" type="ORF">ILUMI_11205</name>
</gene>
<keyword evidence="4" id="KW-0812">Transmembrane</keyword>
<comment type="caution">
    <text evidence="6">The sequence shown here is derived from an EMBL/GenBank/DDBJ whole genome shotgun (WGS) entry which is preliminary data.</text>
</comment>
<evidence type="ECO:0000256" key="2">
    <source>
        <dbReference type="ARBA" id="ARBA00022833"/>
    </source>
</evidence>
<dbReference type="SMART" id="SM00184">
    <property type="entry name" value="RING"/>
    <property type="match status" value="1"/>
</dbReference>
<dbReference type="EMBL" id="VTPC01006391">
    <property type="protein sequence ID" value="KAF2894972.1"/>
    <property type="molecule type" value="Genomic_DNA"/>
</dbReference>
<name>A0A8K0GAR0_IGNLU</name>
<protein>
    <recommendedName>
        <fullName evidence="5">RING-type domain-containing protein</fullName>
    </recommendedName>
</protein>
<keyword evidence="1 3" id="KW-0479">Metal-binding</keyword>
<evidence type="ECO:0000256" key="4">
    <source>
        <dbReference type="SAM" id="Phobius"/>
    </source>
</evidence>
<evidence type="ECO:0000313" key="7">
    <source>
        <dbReference type="Proteomes" id="UP000801492"/>
    </source>
</evidence>
<dbReference type="Proteomes" id="UP000801492">
    <property type="component" value="Unassembled WGS sequence"/>
</dbReference>
<dbReference type="GO" id="GO:0006511">
    <property type="term" value="P:ubiquitin-dependent protein catabolic process"/>
    <property type="evidence" value="ECO:0007669"/>
    <property type="project" value="TreeGrafter"/>
</dbReference>
<accession>A0A8K0GAR0</accession>
<organism evidence="6 7">
    <name type="scientific">Ignelater luminosus</name>
    <name type="common">Cucubano</name>
    <name type="synonym">Pyrophorus luminosus</name>
    <dbReference type="NCBI Taxonomy" id="2038154"/>
    <lineage>
        <taxon>Eukaryota</taxon>
        <taxon>Metazoa</taxon>
        <taxon>Ecdysozoa</taxon>
        <taxon>Arthropoda</taxon>
        <taxon>Hexapoda</taxon>
        <taxon>Insecta</taxon>
        <taxon>Pterygota</taxon>
        <taxon>Neoptera</taxon>
        <taxon>Endopterygota</taxon>
        <taxon>Coleoptera</taxon>
        <taxon>Polyphaga</taxon>
        <taxon>Elateriformia</taxon>
        <taxon>Elateroidea</taxon>
        <taxon>Elateridae</taxon>
        <taxon>Agrypninae</taxon>
        <taxon>Pyrophorini</taxon>
        <taxon>Ignelater</taxon>
    </lineage>
</organism>
<evidence type="ECO:0000256" key="1">
    <source>
        <dbReference type="ARBA" id="ARBA00022771"/>
    </source>
</evidence>
<evidence type="ECO:0000259" key="5">
    <source>
        <dbReference type="PROSITE" id="PS50089"/>
    </source>
</evidence>